<proteinExistence type="predicted"/>
<dbReference type="AlphaFoldDB" id="A0A831W3H4"/>
<dbReference type="SUPFAM" id="SSF109604">
    <property type="entry name" value="HD-domain/PDEase-like"/>
    <property type="match status" value="1"/>
</dbReference>
<dbReference type="PANTHER" id="PTHR33525">
    <property type="match status" value="1"/>
</dbReference>
<dbReference type="InterPro" id="IPR052340">
    <property type="entry name" value="RNase_Y/CdgJ"/>
</dbReference>
<gene>
    <name evidence="2" type="ORF">ENI96_09350</name>
</gene>
<reference evidence="2" key="1">
    <citation type="journal article" date="2020" name="mSystems">
        <title>Genome- and Community-Level Interaction Insights into Carbon Utilization and Element Cycling Functions of Hydrothermarchaeota in Hydrothermal Sediment.</title>
        <authorList>
            <person name="Zhou Z."/>
            <person name="Liu Y."/>
            <person name="Xu W."/>
            <person name="Pan J."/>
            <person name="Luo Z.H."/>
            <person name="Li M."/>
        </authorList>
    </citation>
    <scope>NUCLEOTIDE SEQUENCE [LARGE SCALE GENOMIC DNA]</scope>
    <source>
        <strain evidence="2">HyVt-443</strain>
    </source>
</reference>
<name>A0A831W3H4_9GAMM</name>
<evidence type="ECO:0000259" key="1">
    <source>
        <dbReference type="PROSITE" id="PS51833"/>
    </source>
</evidence>
<evidence type="ECO:0000313" key="2">
    <source>
        <dbReference type="EMBL" id="HEB96619.1"/>
    </source>
</evidence>
<dbReference type="Gene3D" id="1.10.3210.10">
    <property type="entry name" value="Hypothetical protein af1432"/>
    <property type="match status" value="1"/>
</dbReference>
<protein>
    <submittedName>
        <fullName evidence="2">HDOD domain-containing protein</fullName>
    </submittedName>
</protein>
<dbReference type="Proteomes" id="UP000886251">
    <property type="component" value="Unassembled WGS sequence"/>
</dbReference>
<dbReference type="EMBL" id="DRKP01000105">
    <property type="protein sequence ID" value="HEB96619.1"/>
    <property type="molecule type" value="Genomic_DNA"/>
</dbReference>
<dbReference type="PROSITE" id="PS51833">
    <property type="entry name" value="HDOD"/>
    <property type="match status" value="1"/>
</dbReference>
<feature type="domain" description="HDOD" evidence="1">
    <location>
        <begin position="16"/>
        <end position="210"/>
    </location>
</feature>
<comment type="caution">
    <text evidence="2">The sequence shown here is derived from an EMBL/GenBank/DDBJ whole genome shotgun (WGS) entry which is preliminary data.</text>
</comment>
<dbReference type="Pfam" id="PF08668">
    <property type="entry name" value="HDOD"/>
    <property type="match status" value="1"/>
</dbReference>
<accession>A0A831W3H4</accession>
<dbReference type="InterPro" id="IPR013976">
    <property type="entry name" value="HDOD"/>
</dbReference>
<sequence length="262" mass="28696">MEQNSRLEGVLQGARLPSMPHVLLEIYDLLHSEVAGVEQIVALLESDTGLAARTLRLANSACYGRAEPVSRVARAVLRVGPFDLWWLLFTTEVKNLFFGIDSRLMNMELFWRHSLFTACASREISGWHQIGRPGDLFVAGLLHDVGKLLLLQRMPVEYGALLADTDDAATLVQRERGEFGFTHAQAGGRLLAHWRMPELLVAAASRHHDASPGDGGPAVVALANRLAHEVLDERPAASPETVEPALVEAAQADYEALIGRIL</sequence>
<organism evidence="2">
    <name type="scientific">Sedimenticola thiotaurini</name>
    <dbReference type="NCBI Taxonomy" id="1543721"/>
    <lineage>
        <taxon>Bacteria</taxon>
        <taxon>Pseudomonadati</taxon>
        <taxon>Pseudomonadota</taxon>
        <taxon>Gammaproteobacteria</taxon>
        <taxon>Chromatiales</taxon>
        <taxon>Sedimenticolaceae</taxon>
        <taxon>Sedimenticola</taxon>
    </lineage>
</organism>
<dbReference type="PANTHER" id="PTHR33525:SF3">
    <property type="entry name" value="RIBONUCLEASE Y"/>
    <property type="match status" value="1"/>
</dbReference>